<dbReference type="OrthoDB" id="2148342at2759"/>
<sequence>MKLHLQDPFTELLKEQADMIIDRVVAESLAYLKELQMKEERIEYEFKNIDWSSCQDFTIEIGARQIEEYIAVTWEISKCWLHCLDFLYMEELEYNTRYHYRVRWSIPTRRKPIPRATACTYFIIELSKVKPSHFPVEVYFYFESNKLMHRPNHSRFREKWLKNIIQNKILLMETVTF</sequence>
<accession>A0A4W3IW46</accession>
<keyword evidence="2" id="KW-1185">Reference proteome</keyword>
<dbReference type="InterPro" id="IPR025663">
    <property type="entry name" value="AKAP_28"/>
</dbReference>
<reference evidence="2" key="1">
    <citation type="journal article" date="2006" name="Science">
        <title>Ancient noncoding elements conserved in the human genome.</title>
        <authorList>
            <person name="Venkatesh B."/>
            <person name="Kirkness E.F."/>
            <person name="Loh Y.H."/>
            <person name="Halpern A.L."/>
            <person name="Lee A.P."/>
            <person name="Johnson J."/>
            <person name="Dandona N."/>
            <person name="Viswanathan L.D."/>
            <person name="Tay A."/>
            <person name="Venter J.C."/>
            <person name="Strausberg R.L."/>
            <person name="Brenner S."/>
        </authorList>
    </citation>
    <scope>NUCLEOTIDE SEQUENCE [LARGE SCALE GENOMIC DNA]</scope>
</reference>
<protein>
    <submittedName>
        <fullName evidence="1">Si:dkeyp-81f3.4</fullName>
    </submittedName>
</protein>
<dbReference type="Pfam" id="PF14469">
    <property type="entry name" value="AKAP28"/>
    <property type="match status" value="1"/>
</dbReference>
<dbReference type="Proteomes" id="UP000314986">
    <property type="component" value="Unassembled WGS sequence"/>
</dbReference>
<dbReference type="Ensembl" id="ENSCMIT00000034216.1">
    <property type="protein sequence ID" value="ENSCMIP00000033707.1"/>
    <property type="gene ID" value="ENSCMIG00000014374.1"/>
</dbReference>
<dbReference type="GeneID" id="103178437"/>
<dbReference type="GeneTree" id="ENSGT00390000003444"/>
<evidence type="ECO:0000313" key="1">
    <source>
        <dbReference type="Ensembl" id="ENSCMIP00000033707.1"/>
    </source>
</evidence>
<dbReference type="RefSeq" id="XP_007891364.1">
    <property type="nucleotide sequence ID" value="XM_007893173.2"/>
</dbReference>
<evidence type="ECO:0000313" key="2">
    <source>
        <dbReference type="Proteomes" id="UP000314986"/>
    </source>
</evidence>
<name>A0A4W3IW46_CALMI</name>
<dbReference type="PANTHER" id="PTHR35075">
    <property type="entry name" value="A-KINASE ANCHOR PROTEIN 14"/>
    <property type="match status" value="1"/>
</dbReference>
<dbReference type="KEGG" id="cmk:103178437"/>
<dbReference type="PANTHER" id="PTHR35075:SF1">
    <property type="entry name" value="A-KINASE ANCHOR PROTEIN 14"/>
    <property type="match status" value="1"/>
</dbReference>
<gene>
    <name evidence="1" type="primary">akap14</name>
</gene>
<dbReference type="AlphaFoldDB" id="A0A4W3IW46"/>
<dbReference type="CTD" id="158798"/>
<reference evidence="1" key="4">
    <citation type="submission" date="2025-08" db="UniProtKB">
        <authorList>
            <consortium name="Ensembl"/>
        </authorList>
    </citation>
    <scope>IDENTIFICATION</scope>
</reference>
<dbReference type="STRING" id="7868.ENSCMIP00000033707"/>
<dbReference type="GO" id="GO:0005952">
    <property type="term" value="C:cAMP-dependent protein kinase complex"/>
    <property type="evidence" value="ECO:0007669"/>
    <property type="project" value="TreeGrafter"/>
</dbReference>
<proteinExistence type="predicted"/>
<reference evidence="2" key="2">
    <citation type="journal article" date="2007" name="PLoS Biol.">
        <title>Survey sequencing and comparative analysis of the elephant shark (Callorhinchus milii) genome.</title>
        <authorList>
            <person name="Venkatesh B."/>
            <person name="Kirkness E.F."/>
            <person name="Loh Y.H."/>
            <person name="Halpern A.L."/>
            <person name="Lee A.P."/>
            <person name="Johnson J."/>
            <person name="Dandona N."/>
            <person name="Viswanathan L.D."/>
            <person name="Tay A."/>
            <person name="Venter J.C."/>
            <person name="Strausberg R.L."/>
            <person name="Brenner S."/>
        </authorList>
    </citation>
    <scope>NUCLEOTIDE SEQUENCE [LARGE SCALE GENOMIC DNA]</scope>
</reference>
<organism evidence="1 2">
    <name type="scientific">Callorhinchus milii</name>
    <name type="common">Ghost shark</name>
    <dbReference type="NCBI Taxonomy" id="7868"/>
    <lineage>
        <taxon>Eukaryota</taxon>
        <taxon>Metazoa</taxon>
        <taxon>Chordata</taxon>
        <taxon>Craniata</taxon>
        <taxon>Vertebrata</taxon>
        <taxon>Chondrichthyes</taxon>
        <taxon>Holocephali</taxon>
        <taxon>Chimaeriformes</taxon>
        <taxon>Callorhinchidae</taxon>
        <taxon>Callorhinchus</taxon>
    </lineage>
</organism>
<dbReference type="GO" id="GO:0034237">
    <property type="term" value="F:protein kinase A regulatory subunit binding"/>
    <property type="evidence" value="ECO:0007669"/>
    <property type="project" value="TreeGrafter"/>
</dbReference>
<reference evidence="2" key="3">
    <citation type="journal article" date="2014" name="Nature">
        <title>Elephant shark genome provides unique insights into gnathostome evolution.</title>
        <authorList>
            <consortium name="International Elephant Shark Genome Sequencing Consortium"/>
            <person name="Venkatesh B."/>
            <person name="Lee A.P."/>
            <person name="Ravi V."/>
            <person name="Maurya A.K."/>
            <person name="Lian M.M."/>
            <person name="Swann J.B."/>
            <person name="Ohta Y."/>
            <person name="Flajnik M.F."/>
            <person name="Sutoh Y."/>
            <person name="Kasahara M."/>
            <person name="Hoon S."/>
            <person name="Gangu V."/>
            <person name="Roy S.W."/>
            <person name="Irimia M."/>
            <person name="Korzh V."/>
            <person name="Kondrychyn I."/>
            <person name="Lim Z.W."/>
            <person name="Tay B.H."/>
            <person name="Tohari S."/>
            <person name="Kong K.W."/>
            <person name="Ho S."/>
            <person name="Lorente-Galdos B."/>
            <person name="Quilez J."/>
            <person name="Marques-Bonet T."/>
            <person name="Raney B.J."/>
            <person name="Ingham P.W."/>
            <person name="Tay A."/>
            <person name="Hillier L.W."/>
            <person name="Minx P."/>
            <person name="Boehm T."/>
            <person name="Wilson R.K."/>
            <person name="Brenner S."/>
            <person name="Warren W.C."/>
        </authorList>
    </citation>
    <scope>NUCLEOTIDE SEQUENCE [LARGE SCALE GENOMIC DNA]</scope>
</reference>
<dbReference type="InterPro" id="IPR053084">
    <property type="entry name" value="AKAP"/>
</dbReference>
<dbReference type="RefSeq" id="XP_042196657.1">
    <property type="nucleotide sequence ID" value="XM_042340723.1"/>
</dbReference>
<dbReference type="InParanoid" id="A0A4W3IW46"/>
<reference evidence="1" key="5">
    <citation type="submission" date="2025-09" db="UniProtKB">
        <authorList>
            <consortium name="Ensembl"/>
        </authorList>
    </citation>
    <scope>IDENTIFICATION</scope>
</reference>
<dbReference type="OMA" id="FHYIYCV"/>